<keyword evidence="9" id="KW-1185">Reference proteome</keyword>
<protein>
    <submittedName>
        <fullName evidence="8">Uncharacterized protein</fullName>
    </submittedName>
</protein>
<dbReference type="InterPro" id="IPR022879">
    <property type="entry name" value="V-ATPase_su_B/beta"/>
</dbReference>
<dbReference type="GO" id="GO:0007035">
    <property type="term" value="P:vacuolar acidification"/>
    <property type="evidence" value="ECO:0007669"/>
    <property type="project" value="TreeGrafter"/>
</dbReference>
<dbReference type="GO" id="GO:0046961">
    <property type="term" value="F:proton-transporting ATPase activity, rotational mechanism"/>
    <property type="evidence" value="ECO:0007669"/>
    <property type="project" value="TreeGrafter"/>
</dbReference>
<dbReference type="Pfam" id="PF00006">
    <property type="entry name" value="ATP-synt_ab"/>
    <property type="match status" value="1"/>
</dbReference>
<dbReference type="PANTHER" id="PTHR43389:SF4">
    <property type="entry name" value="V-TYPE PROTON ATPASE SUBUNIT B"/>
    <property type="match status" value="1"/>
</dbReference>
<comment type="caution">
    <text evidence="8">The sequence shown here is derived from an EMBL/GenBank/DDBJ whole genome shotgun (WGS) entry which is preliminary data.</text>
</comment>
<sequence>MRDRTIDRNRAVYEELDRICGSRTPVGHMYTDLSTIHERAGRVHGRNGSYSNSHFDYAMMVGARQFTYLTGHITEEQIIVDRSLYNRQIYPPVNVLPSLSRLMKSGIGEKLTRKDHGDVSNQVAWRDAAATKAVVGEEALPPEDKLVLEFLYRSEHEFVGQGAYEYRTIFELLDMAWSLLRIFPKELLDRISPPIIEEFYHRMSTGNTVRRTHPDEAPDEGKLVDA</sequence>
<evidence type="ECO:0000256" key="4">
    <source>
        <dbReference type="ARBA" id="ARBA00023065"/>
    </source>
</evidence>
<dbReference type="AlphaFoldDB" id="A0A9P6B2N0"/>
<dbReference type="OrthoDB" id="1735853at2759"/>
<evidence type="ECO:0000313" key="9">
    <source>
        <dbReference type="Proteomes" id="UP000886523"/>
    </source>
</evidence>
<feature type="domain" description="ATPase F1/V1/A1 complex alpha/beta subunit nucleotide-binding" evidence="6">
    <location>
        <begin position="9"/>
        <end position="100"/>
    </location>
</feature>
<proteinExistence type="inferred from homology"/>
<reference evidence="8" key="1">
    <citation type="journal article" date="2020" name="Nat. Commun.">
        <title>Large-scale genome sequencing of mycorrhizal fungi provides insights into the early evolution of symbiotic traits.</title>
        <authorList>
            <person name="Miyauchi S."/>
            <person name="Kiss E."/>
            <person name="Kuo A."/>
            <person name="Drula E."/>
            <person name="Kohler A."/>
            <person name="Sanchez-Garcia M."/>
            <person name="Morin E."/>
            <person name="Andreopoulos B."/>
            <person name="Barry K.W."/>
            <person name="Bonito G."/>
            <person name="Buee M."/>
            <person name="Carver A."/>
            <person name="Chen C."/>
            <person name="Cichocki N."/>
            <person name="Clum A."/>
            <person name="Culley D."/>
            <person name="Crous P.W."/>
            <person name="Fauchery L."/>
            <person name="Girlanda M."/>
            <person name="Hayes R.D."/>
            <person name="Keri Z."/>
            <person name="LaButti K."/>
            <person name="Lipzen A."/>
            <person name="Lombard V."/>
            <person name="Magnuson J."/>
            <person name="Maillard F."/>
            <person name="Murat C."/>
            <person name="Nolan M."/>
            <person name="Ohm R.A."/>
            <person name="Pangilinan J."/>
            <person name="Pereira M.F."/>
            <person name="Perotto S."/>
            <person name="Peter M."/>
            <person name="Pfister S."/>
            <person name="Riley R."/>
            <person name="Sitrit Y."/>
            <person name="Stielow J.B."/>
            <person name="Szollosi G."/>
            <person name="Zifcakova L."/>
            <person name="Stursova M."/>
            <person name="Spatafora J.W."/>
            <person name="Tedersoo L."/>
            <person name="Vaario L.M."/>
            <person name="Yamada A."/>
            <person name="Yan M."/>
            <person name="Wang P."/>
            <person name="Xu J."/>
            <person name="Bruns T."/>
            <person name="Baldrian P."/>
            <person name="Vilgalys R."/>
            <person name="Dunand C."/>
            <person name="Henrissat B."/>
            <person name="Grigoriev I.V."/>
            <person name="Hibbett D."/>
            <person name="Nagy L.G."/>
            <person name="Martin F.M."/>
        </authorList>
    </citation>
    <scope>NUCLEOTIDE SEQUENCE</scope>
    <source>
        <strain evidence="8">UP504</strain>
    </source>
</reference>
<keyword evidence="4" id="KW-0406">Ion transport</keyword>
<evidence type="ECO:0000256" key="2">
    <source>
        <dbReference type="ARBA" id="ARBA00022448"/>
    </source>
</evidence>
<evidence type="ECO:0000256" key="5">
    <source>
        <dbReference type="SAM" id="MobiDB-lite"/>
    </source>
</evidence>
<dbReference type="Pfam" id="PF22919">
    <property type="entry name" value="ATP-synt_VA_C"/>
    <property type="match status" value="1"/>
</dbReference>
<gene>
    <name evidence="8" type="ORF">BS47DRAFT_1360390</name>
</gene>
<dbReference type="EMBL" id="MU128940">
    <property type="protein sequence ID" value="KAF9516359.1"/>
    <property type="molecule type" value="Genomic_DNA"/>
</dbReference>
<dbReference type="InterPro" id="IPR027417">
    <property type="entry name" value="P-loop_NTPase"/>
</dbReference>
<dbReference type="GO" id="GO:0005524">
    <property type="term" value="F:ATP binding"/>
    <property type="evidence" value="ECO:0007669"/>
    <property type="project" value="InterPro"/>
</dbReference>
<feature type="domain" description="ATP synthase A/B type C-terminal" evidence="7">
    <location>
        <begin position="106"/>
        <end position="200"/>
    </location>
</feature>
<dbReference type="InterPro" id="IPR020003">
    <property type="entry name" value="ATPase_a/bsu_AS"/>
</dbReference>
<evidence type="ECO:0000259" key="7">
    <source>
        <dbReference type="Pfam" id="PF22919"/>
    </source>
</evidence>
<dbReference type="InterPro" id="IPR055190">
    <property type="entry name" value="ATP-synt_VA_C"/>
</dbReference>
<dbReference type="Gene3D" id="3.40.50.12240">
    <property type="match status" value="1"/>
</dbReference>
<evidence type="ECO:0000313" key="8">
    <source>
        <dbReference type="EMBL" id="KAF9516359.1"/>
    </source>
</evidence>
<evidence type="ECO:0000256" key="1">
    <source>
        <dbReference type="ARBA" id="ARBA00008936"/>
    </source>
</evidence>
<keyword evidence="2" id="KW-0813">Transport</keyword>
<keyword evidence="3" id="KW-0375">Hydrogen ion transport</keyword>
<feature type="region of interest" description="Disordered" evidence="5">
    <location>
        <begin position="207"/>
        <end position="226"/>
    </location>
</feature>
<dbReference type="InterPro" id="IPR000194">
    <property type="entry name" value="ATPase_F1/V1/A1_a/bsu_nucl-bd"/>
</dbReference>
<dbReference type="PROSITE" id="PS00152">
    <property type="entry name" value="ATPASE_ALPHA_BETA"/>
    <property type="match status" value="1"/>
</dbReference>
<feature type="compositionally biased region" description="Basic and acidic residues" evidence="5">
    <location>
        <begin position="212"/>
        <end position="226"/>
    </location>
</feature>
<name>A0A9P6B2N0_9AGAM</name>
<evidence type="ECO:0000256" key="3">
    <source>
        <dbReference type="ARBA" id="ARBA00022781"/>
    </source>
</evidence>
<evidence type="ECO:0000259" key="6">
    <source>
        <dbReference type="Pfam" id="PF00006"/>
    </source>
</evidence>
<organism evidence="8 9">
    <name type="scientific">Hydnum rufescens UP504</name>
    <dbReference type="NCBI Taxonomy" id="1448309"/>
    <lineage>
        <taxon>Eukaryota</taxon>
        <taxon>Fungi</taxon>
        <taxon>Dikarya</taxon>
        <taxon>Basidiomycota</taxon>
        <taxon>Agaricomycotina</taxon>
        <taxon>Agaricomycetes</taxon>
        <taxon>Cantharellales</taxon>
        <taxon>Hydnaceae</taxon>
        <taxon>Hydnum</taxon>
    </lineage>
</organism>
<dbReference type="SUPFAM" id="SSF52540">
    <property type="entry name" value="P-loop containing nucleoside triphosphate hydrolases"/>
    <property type="match status" value="1"/>
</dbReference>
<comment type="similarity">
    <text evidence="1">Belongs to the ATPase alpha/beta chains family.</text>
</comment>
<dbReference type="PANTHER" id="PTHR43389">
    <property type="entry name" value="V-TYPE PROTON ATPASE SUBUNIT B"/>
    <property type="match status" value="1"/>
</dbReference>
<dbReference type="Proteomes" id="UP000886523">
    <property type="component" value="Unassembled WGS sequence"/>
</dbReference>
<accession>A0A9P6B2N0</accession>